<feature type="disulfide bond" evidence="8">
    <location>
        <begin position="182"/>
        <end position="200"/>
    </location>
</feature>
<organism evidence="13 16">
    <name type="scientific">Adineta steineri</name>
    <dbReference type="NCBI Taxonomy" id="433720"/>
    <lineage>
        <taxon>Eukaryota</taxon>
        <taxon>Metazoa</taxon>
        <taxon>Spiralia</taxon>
        <taxon>Gnathifera</taxon>
        <taxon>Rotifera</taxon>
        <taxon>Eurotatoria</taxon>
        <taxon>Bdelloidea</taxon>
        <taxon>Adinetida</taxon>
        <taxon>Adinetidae</taxon>
        <taxon>Adineta</taxon>
    </lineage>
</organism>
<evidence type="ECO:0000256" key="10">
    <source>
        <dbReference type="SAM" id="SignalP"/>
    </source>
</evidence>
<evidence type="ECO:0000259" key="12">
    <source>
        <dbReference type="PROSITE" id="PS50262"/>
    </source>
</evidence>
<dbReference type="PROSITE" id="PS50068">
    <property type="entry name" value="LDLRA_2"/>
    <property type="match status" value="5"/>
</dbReference>
<feature type="transmembrane region" description="Helical" evidence="9">
    <location>
        <begin position="1216"/>
        <end position="1239"/>
    </location>
</feature>
<gene>
    <name evidence="13" type="ORF">BJG266_LOCUS28328</name>
    <name evidence="14" type="ORF">QVE165_LOCUS44686</name>
</gene>
<dbReference type="Proteomes" id="UP000663832">
    <property type="component" value="Unassembled WGS sequence"/>
</dbReference>
<dbReference type="EMBL" id="CAJNOM010000606">
    <property type="protein sequence ID" value="CAF1519535.1"/>
    <property type="molecule type" value="Genomic_DNA"/>
</dbReference>
<keyword evidence="3" id="KW-0677">Repeat</keyword>
<dbReference type="InterPro" id="IPR000742">
    <property type="entry name" value="EGF"/>
</dbReference>
<dbReference type="SUPFAM" id="SSF57424">
    <property type="entry name" value="LDL receptor-like module"/>
    <property type="match status" value="3"/>
</dbReference>
<dbReference type="PROSITE" id="PS00022">
    <property type="entry name" value="EGF_1"/>
    <property type="match status" value="3"/>
</dbReference>
<sequence>MRFSHFLLTILLLYHTSNAFHRMYETTWDTMNTTIHAFHCLYNLHIHNSFSNEGDHDWGTSGRAQMMHYCRRTIAKISELIKPSHNQVVHGEEFAFSSLREMGVSAEQLYDWYAPMDTIEEYISGKNTSSFYNCSQTKGNYWFGPWCQYTFGSKKDLADILNDKFLFTVAHNTCYPMNDGICESILCLDWREICDGKMDCKNGIDEHRCHELEINECNQETEYRCLNGQCIDKIFVLDNEFDCMDESDERLETNKRDCFPLSQSNCEDRICPSMWFSCGDGYCYDGPNVDSGEKCNSKRDRLYLEQMPSSKFILFSHVFLIYDNIQPKWICYNETLCPYLSLNKHLLFETFTFNGSVCRAFTTFTNRTYSELYDMIKDFKSFILSCSIPAQKDLSNNCSLFKCNDKSKCFSFHRLSDGCKDCSNGEDERQENTCSLNISHRYSCDNGTRCIHSTLRLDDTIHCADKSDEYERYFWETQGLDPVKNIASQELLLFFNITFPKICNGVVEYVADAFNNTDETDCSMNEWRCSTSYSRCNGVWNCPDGRDELNCGYDTSPKYDCDNSSHFCLNITNGYPMCLPRTKAGDGIIDCVGSLDERTFCRVTYPNDIMRRYRCRNSDQCISPFQVCDCHQDCPENDDEITACVWLNNNQEGHFCQQDHFRCRDGKQLYCPANLCHCRHPDGNCKNEEQRLFCDLIDYGLPRMSFLLNYVEKSSDIEKKQVSRSLSLSDDFKSEPCNRGLLVRYARNPSDFYCFCSDHYYGDYCQYQRKRISIHIRLRMKSSFNSIIPIFKIVLFLIRQKNDSIVILSHEQFLYAPQYDCLQMHITHLLYPINESYSSSYNHSVHIYAFTAQNLELRASWQFLLPLDFLPVNRIAKELFITDIPIAMTQFLTIISTDKSAFCSNNSLYLGYDVNLGRDICICPLNHTGRRCMFSFNPCTPDSCSEHGECVPIDERYLNPKRQFLCLCDTEWGGKQCDKAMPRIHISFSSDVLIPASNIALVHFIHTEQFTDQEIHFHRFHENIFELTIYLYHNIETLNLIFVQLYEHRDQFDYYLLIVNNDIRDPSFLEANHTFNQSDRCQSIEELFNATVIAQPRLRRVKYYQQSCVNQISGKKLQCFYDDELMCICDQTNHVNCFNFNFKSFGCPWNTCSNRGRCVQNHAVCPSNSVCICQPCTYGPICQFSTDGYSISLDAILGSHIRTTFNIFQQTKIIQISLIIFCVLSIIGIILNIFAIATFSQRTTRDVGCGLSLLISSCLGLLTMIVLMCKIISLISFQQRNVSCALIEFLLKWWPISSEWLNAYVAIERTLTVIQGTSFSTSASRCRAKWIAIGLIIFLGLVSSPEYIFRQIIIDEYDGRSWCVFTLNSERRALHKLYSITSILLFVIPLTINLICPIVIILGTIYRKQKSSACPNMKPKEKKNQTVVALNKNKKNKGIRFMCSLDGIKEQILKYKYILTGPILLGILSLPRLVFAFIFVCKKLDRRPLANLFPYLIGFLPSMTVFFAYVLPSEVYYTAFISFIKRITPQSILSWLNTRCRRS</sequence>
<dbReference type="GO" id="GO:0004930">
    <property type="term" value="F:G protein-coupled receptor activity"/>
    <property type="evidence" value="ECO:0007669"/>
    <property type="project" value="InterPro"/>
</dbReference>
<feature type="transmembrane region" description="Helical" evidence="9">
    <location>
        <begin position="1492"/>
        <end position="1510"/>
    </location>
</feature>
<dbReference type="InterPro" id="IPR036055">
    <property type="entry name" value="LDL_receptor-like_sf"/>
</dbReference>
<evidence type="ECO:0000313" key="15">
    <source>
        <dbReference type="Proteomes" id="UP000663832"/>
    </source>
</evidence>
<keyword evidence="15" id="KW-1185">Reference proteome</keyword>
<feature type="transmembrane region" description="Helical" evidence="9">
    <location>
        <begin position="1457"/>
        <end position="1480"/>
    </location>
</feature>
<comment type="caution">
    <text evidence="7">Lacks conserved residue(s) required for the propagation of feature annotation.</text>
</comment>
<dbReference type="EMBL" id="CAJNOI010000288">
    <property type="protein sequence ID" value="CAF1227537.1"/>
    <property type="molecule type" value="Genomic_DNA"/>
</dbReference>
<protein>
    <submittedName>
        <fullName evidence="13">Uncharacterized protein</fullName>
    </submittedName>
</protein>
<comment type="subcellular location">
    <subcellularLocation>
        <location evidence="1">Membrane</location>
        <topology evidence="1">Single-pass membrane protein</topology>
    </subcellularLocation>
</comment>
<evidence type="ECO:0000256" key="1">
    <source>
        <dbReference type="ARBA" id="ARBA00004167"/>
    </source>
</evidence>
<evidence type="ECO:0000256" key="3">
    <source>
        <dbReference type="ARBA" id="ARBA00022737"/>
    </source>
</evidence>
<feature type="domain" description="EGF-like" evidence="11">
    <location>
        <begin position="935"/>
        <end position="978"/>
    </location>
</feature>
<dbReference type="PROSITE" id="PS50262">
    <property type="entry name" value="G_PROTEIN_RECEP_F1_2"/>
    <property type="match status" value="1"/>
</dbReference>
<feature type="disulfide bond" evidence="8">
    <location>
        <begin position="536"/>
        <end position="551"/>
    </location>
</feature>
<keyword evidence="5 9" id="KW-0472">Membrane</keyword>
<dbReference type="InterPro" id="IPR017452">
    <property type="entry name" value="GPCR_Rhodpsn_7TM"/>
</dbReference>
<dbReference type="InterPro" id="IPR000276">
    <property type="entry name" value="GPCR_Rhodpsn"/>
</dbReference>
<evidence type="ECO:0000313" key="13">
    <source>
        <dbReference type="EMBL" id="CAF1227537.1"/>
    </source>
</evidence>
<name>A0A814YCX1_9BILA</name>
<evidence type="ECO:0000259" key="11">
    <source>
        <dbReference type="PROSITE" id="PS50026"/>
    </source>
</evidence>
<comment type="caution">
    <text evidence="13">The sequence shown here is derived from an EMBL/GenBank/DDBJ whole genome shotgun (WGS) entry which is preliminary data.</text>
</comment>
<evidence type="ECO:0000256" key="8">
    <source>
        <dbReference type="PROSITE-ProRule" id="PRU00124"/>
    </source>
</evidence>
<keyword evidence="7" id="KW-0245">EGF-like domain</keyword>
<dbReference type="InterPro" id="IPR050685">
    <property type="entry name" value="LDLR"/>
</dbReference>
<dbReference type="Gene3D" id="2.10.25.10">
    <property type="entry name" value="Laminin"/>
    <property type="match status" value="1"/>
</dbReference>
<evidence type="ECO:0000256" key="7">
    <source>
        <dbReference type="PROSITE-ProRule" id="PRU00076"/>
    </source>
</evidence>
<dbReference type="GO" id="GO:0016192">
    <property type="term" value="P:vesicle-mediated transport"/>
    <property type="evidence" value="ECO:0007669"/>
    <property type="project" value="UniProtKB-ARBA"/>
</dbReference>
<keyword evidence="6 7" id="KW-1015">Disulfide bond</keyword>
<dbReference type="GO" id="GO:0005886">
    <property type="term" value="C:plasma membrane"/>
    <property type="evidence" value="ECO:0007669"/>
    <property type="project" value="TreeGrafter"/>
</dbReference>
<dbReference type="PRINTS" id="PR00261">
    <property type="entry name" value="LDLRECEPTOR"/>
</dbReference>
<keyword evidence="10" id="KW-0732">Signal</keyword>
<evidence type="ECO:0000256" key="5">
    <source>
        <dbReference type="ARBA" id="ARBA00023136"/>
    </source>
</evidence>
<accession>A0A814YCX1</accession>
<dbReference type="InterPro" id="IPR002172">
    <property type="entry name" value="LDrepeatLR_classA_rpt"/>
</dbReference>
<dbReference type="Pfam" id="PF00001">
    <property type="entry name" value="7tm_1"/>
    <property type="match status" value="1"/>
</dbReference>
<evidence type="ECO:0000313" key="16">
    <source>
        <dbReference type="Proteomes" id="UP000663877"/>
    </source>
</evidence>
<keyword evidence="2 9" id="KW-0812">Transmembrane</keyword>
<dbReference type="SMART" id="SM00181">
    <property type="entry name" value="EGF"/>
    <property type="match status" value="2"/>
</dbReference>
<dbReference type="SMART" id="SM00192">
    <property type="entry name" value="LDLa"/>
    <property type="match status" value="7"/>
</dbReference>
<feature type="chain" id="PRO_5036411141" evidence="10">
    <location>
        <begin position="20"/>
        <end position="1543"/>
    </location>
</feature>
<dbReference type="PANTHER" id="PTHR24270">
    <property type="entry name" value="LOW-DENSITY LIPOPROTEIN RECEPTOR-RELATED"/>
    <property type="match status" value="1"/>
</dbReference>
<dbReference type="Gene3D" id="4.10.400.10">
    <property type="entry name" value="Low-density Lipoprotein Receptor"/>
    <property type="match status" value="1"/>
</dbReference>
<feature type="disulfide bond" evidence="7">
    <location>
        <begin position="968"/>
        <end position="977"/>
    </location>
</feature>
<dbReference type="Proteomes" id="UP000663877">
    <property type="component" value="Unassembled WGS sequence"/>
</dbReference>
<evidence type="ECO:0000256" key="4">
    <source>
        <dbReference type="ARBA" id="ARBA00022989"/>
    </source>
</evidence>
<evidence type="ECO:0000256" key="6">
    <source>
        <dbReference type="ARBA" id="ARBA00023157"/>
    </source>
</evidence>
<reference evidence="13" key="1">
    <citation type="submission" date="2021-02" db="EMBL/GenBank/DDBJ databases">
        <authorList>
            <person name="Nowell W R."/>
        </authorList>
    </citation>
    <scope>NUCLEOTIDE SEQUENCE</scope>
</reference>
<feature type="signal peptide" evidence="10">
    <location>
        <begin position="1"/>
        <end position="19"/>
    </location>
</feature>
<keyword evidence="4 9" id="KW-1133">Transmembrane helix</keyword>
<dbReference type="OrthoDB" id="9988974at2759"/>
<feature type="transmembrane region" description="Helical" evidence="9">
    <location>
        <begin position="1251"/>
        <end position="1273"/>
    </location>
</feature>
<feature type="disulfide bond" evidence="8">
    <location>
        <begin position="194"/>
        <end position="209"/>
    </location>
</feature>
<dbReference type="Gene3D" id="1.20.1070.10">
    <property type="entry name" value="Rhodopsin 7-helix transmembrane proteins"/>
    <property type="match status" value="1"/>
</dbReference>
<feature type="disulfide bond" evidence="8">
    <location>
        <begin position="225"/>
        <end position="243"/>
    </location>
</feature>
<evidence type="ECO:0000256" key="9">
    <source>
        <dbReference type="SAM" id="Phobius"/>
    </source>
</evidence>
<dbReference type="PANTHER" id="PTHR24270:SF62">
    <property type="entry name" value="LOW-DENSITY LIPOPROTEIN RECEPTOR-RELATED PROTEIN 2"/>
    <property type="match status" value="1"/>
</dbReference>
<feature type="domain" description="G-protein coupled receptors family 1 profile" evidence="12">
    <location>
        <begin position="1231"/>
        <end position="1430"/>
    </location>
</feature>
<dbReference type="PROSITE" id="PS50026">
    <property type="entry name" value="EGF_3"/>
    <property type="match status" value="1"/>
</dbReference>
<dbReference type="SUPFAM" id="SSF81321">
    <property type="entry name" value="Family A G protein-coupled receptor-like"/>
    <property type="match status" value="1"/>
</dbReference>
<evidence type="ECO:0000256" key="2">
    <source>
        <dbReference type="ARBA" id="ARBA00022692"/>
    </source>
</evidence>
<feature type="transmembrane region" description="Helical" evidence="9">
    <location>
        <begin position="1377"/>
        <end position="1406"/>
    </location>
</feature>
<proteinExistence type="predicted"/>
<evidence type="ECO:0000313" key="14">
    <source>
        <dbReference type="EMBL" id="CAF1519535.1"/>
    </source>
</evidence>
<dbReference type="CDD" id="cd00112">
    <property type="entry name" value="LDLa"/>
    <property type="match status" value="1"/>
</dbReference>